<dbReference type="Proteomes" id="UP000556436">
    <property type="component" value="Unassembled WGS sequence"/>
</dbReference>
<name>A0A7W7L5X2_STRNE</name>
<reference evidence="1 2" key="1">
    <citation type="submission" date="2020-08" db="EMBL/GenBank/DDBJ databases">
        <title>Genomic Encyclopedia of Type Strains, Phase III (KMG-III): the genomes of soil and plant-associated and newly described type strains.</title>
        <authorList>
            <person name="Whitman W."/>
        </authorList>
    </citation>
    <scope>NUCLEOTIDE SEQUENCE [LARGE SCALE GENOMIC DNA]</scope>
    <source>
        <strain evidence="1 2">CECT 3265</strain>
    </source>
</reference>
<sequence length="54" mass="5944">MPETAMPRSPQPRPAPCPECRLIKAAYVLVSRAGDRVAARGWIAAMGRHHRAVH</sequence>
<evidence type="ECO:0000313" key="2">
    <source>
        <dbReference type="Proteomes" id="UP000556436"/>
    </source>
</evidence>
<comment type="caution">
    <text evidence="1">The sequence shown here is derived from an EMBL/GenBank/DDBJ whole genome shotgun (WGS) entry which is preliminary data.</text>
</comment>
<proteinExistence type="predicted"/>
<evidence type="ECO:0000313" key="1">
    <source>
        <dbReference type="EMBL" id="MBB4884184.1"/>
    </source>
</evidence>
<organism evidence="1 2">
    <name type="scientific">Streptomyces netropsis</name>
    <name type="common">Streptoverticillium netropsis</name>
    <dbReference type="NCBI Taxonomy" id="55404"/>
    <lineage>
        <taxon>Bacteria</taxon>
        <taxon>Bacillati</taxon>
        <taxon>Actinomycetota</taxon>
        <taxon>Actinomycetes</taxon>
        <taxon>Kitasatosporales</taxon>
        <taxon>Streptomycetaceae</taxon>
        <taxon>Streptomyces</taxon>
    </lineage>
</organism>
<keyword evidence="2" id="KW-1185">Reference proteome</keyword>
<dbReference type="AlphaFoldDB" id="A0A7W7L5X2"/>
<dbReference type="EMBL" id="JACHJG010000001">
    <property type="protein sequence ID" value="MBB4884184.1"/>
    <property type="molecule type" value="Genomic_DNA"/>
</dbReference>
<gene>
    <name evidence="1" type="ORF">FHS38_000193</name>
</gene>
<accession>A0A7W7L5X2</accession>
<protein>
    <submittedName>
        <fullName evidence="1">Uncharacterized protein</fullName>
    </submittedName>
</protein>
<dbReference type="RefSeq" id="WP_184729673.1">
    <property type="nucleotide sequence ID" value="NZ_BMRW01000001.1"/>
</dbReference>